<evidence type="ECO:0000313" key="3">
    <source>
        <dbReference type="EMBL" id="MEB3102981.1"/>
    </source>
</evidence>
<reference evidence="3" key="1">
    <citation type="submission" date="2023-12" db="EMBL/GenBank/DDBJ databases">
        <title>Fervidustalea candida gen. nov., sp. nov., a novel member of the family Paenibacillaceae isolated from a geothermal area.</title>
        <authorList>
            <person name="Li W.-J."/>
            <person name="Jiao J.-Y."/>
            <person name="Chen Y."/>
        </authorList>
    </citation>
    <scope>NUCLEOTIDE SEQUENCE</scope>
    <source>
        <strain evidence="3">SYSU GA230002</strain>
    </source>
</reference>
<organism evidence="3 4">
    <name type="scientific">Ferviditalea candida</name>
    <dbReference type="NCBI Taxonomy" id="3108399"/>
    <lineage>
        <taxon>Bacteria</taxon>
        <taxon>Bacillati</taxon>
        <taxon>Bacillota</taxon>
        <taxon>Bacilli</taxon>
        <taxon>Bacillales</taxon>
        <taxon>Paenibacillaceae</taxon>
        <taxon>Ferviditalea</taxon>
    </lineage>
</organism>
<dbReference type="Proteomes" id="UP001310386">
    <property type="component" value="Unassembled WGS sequence"/>
</dbReference>
<evidence type="ECO:0000256" key="1">
    <source>
        <dbReference type="ARBA" id="ARBA00022823"/>
    </source>
</evidence>
<dbReference type="RefSeq" id="WP_371755105.1">
    <property type="nucleotide sequence ID" value="NZ_JAYJLD010000025.1"/>
</dbReference>
<dbReference type="InterPro" id="IPR002930">
    <property type="entry name" value="GCV_H"/>
</dbReference>
<dbReference type="PANTHER" id="PTHR11715:SF3">
    <property type="entry name" value="GLYCINE CLEAVAGE SYSTEM H PROTEIN-RELATED"/>
    <property type="match status" value="1"/>
</dbReference>
<dbReference type="Pfam" id="PF01597">
    <property type="entry name" value="GCV_H"/>
    <property type="match status" value="1"/>
</dbReference>
<sequence>MARVGEFEFPDDLWFDVELDVWARQREDKSIVLGMTDPAQARAGRILHVRARTGKSVEAGKSTATIESGKWVGPFPAPLKGTVLELNPLAAADPNLINRDPYGEGWIVRLQPSLPDWPQGNLLNGPEVAKRYEVKLTEEGFSCMLPPGGKKEDQ</sequence>
<proteinExistence type="predicted"/>
<evidence type="ECO:0000259" key="2">
    <source>
        <dbReference type="PROSITE" id="PS50968"/>
    </source>
</evidence>
<evidence type="ECO:0000313" key="4">
    <source>
        <dbReference type="Proteomes" id="UP001310386"/>
    </source>
</evidence>
<dbReference type="SUPFAM" id="SSF51230">
    <property type="entry name" value="Single hybrid motif"/>
    <property type="match status" value="1"/>
</dbReference>
<protein>
    <submittedName>
        <fullName evidence="3">Glycine cleavage system protein H</fullName>
    </submittedName>
</protein>
<dbReference type="CDD" id="cd06848">
    <property type="entry name" value="GCS_H"/>
    <property type="match status" value="1"/>
</dbReference>
<accession>A0ABU5ZNU1</accession>
<dbReference type="EMBL" id="JAYJLD010000025">
    <property type="protein sequence ID" value="MEB3102981.1"/>
    <property type="molecule type" value="Genomic_DNA"/>
</dbReference>
<dbReference type="InterPro" id="IPR000089">
    <property type="entry name" value="Biotin_lipoyl"/>
</dbReference>
<keyword evidence="1" id="KW-0450">Lipoyl</keyword>
<feature type="domain" description="Lipoyl-binding" evidence="2">
    <location>
        <begin position="30"/>
        <end position="111"/>
    </location>
</feature>
<dbReference type="InterPro" id="IPR033753">
    <property type="entry name" value="GCV_H/Fam206"/>
</dbReference>
<gene>
    <name evidence="3" type="ORF">VF724_15090</name>
</gene>
<dbReference type="InterPro" id="IPR011053">
    <property type="entry name" value="Single_hybrid_motif"/>
</dbReference>
<dbReference type="Gene3D" id="2.40.50.100">
    <property type="match status" value="1"/>
</dbReference>
<name>A0ABU5ZNU1_9BACL</name>
<dbReference type="PANTHER" id="PTHR11715">
    <property type="entry name" value="GLYCINE CLEAVAGE SYSTEM H PROTEIN"/>
    <property type="match status" value="1"/>
</dbReference>
<comment type="caution">
    <text evidence="3">The sequence shown here is derived from an EMBL/GenBank/DDBJ whole genome shotgun (WGS) entry which is preliminary data.</text>
</comment>
<dbReference type="PROSITE" id="PS50968">
    <property type="entry name" value="BIOTINYL_LIPOYL"/>
    <property type="match status" value="1"/>
</dbReference>
<keyword evidence="4" id="KW-1185">Reference proteome</keyword>